<evidence type="ECO:0000259" key="2">
    <source>
        <dbReference type="PROSITE" id="PS50263"/>
    </source>
</evidence>
<organism evidence="3 4">
    <name type="scientific">Acidithiobacillus caldus (strain ATCC 51756 / DSM 8584 / KU)</name>
    <dbReference type="NCBI Taxonomy" id="637389"/>
    <lineage>
        <taxon>Bacteria</taxon>
        <taxon>Pseudomonadati</taxon>
        <taxon>Pseudomonadota</taxon>
        <taxon>Acidithiobacillia</taxon>
        <taxon>Acidithiobacillales</taxon>
        <taxon>Acidithiobacillaceae</taxon>
        <taxon>Acidithiobacillus</taxon>
    </lineage>
</organism>
<dbReference type="CDD" id="cd07572">
    <property type="entry name" value="nit"/>
    <property type="match status" value="1"/>
</dbReference>
<evidence type="ECO:0000313" key="3">
    <source>
        <dbReference type="EMBL" id="AIA55358.1"/>
    </source>
</evidence>
<dbReference type="Gene3D" id="3.60.110.10">
    <property type="entry name" value="Carbon-nitrogen hydrolase"/>
    <property type="match status" value="1"/>
</dbReference>
<evidence type="ECO:0000256" key="1">
    <source>
        <dbReference type="ARBA" id="ARBA00022801"/>
    </source>
</evidence>
<dbReference type="PANTHER" id="PTHR23088">
    <property type="entry name" value="NITRILASE-RELATED"/>
    <property type="match status" value="1"/>
</dbReference>
<sequence>MVKAAVVQLCSGPEVDVNLAMAQKLLGEAAERGAQLALLPENFAFMGRHESDKLAIAEEAGSGQIQEWLATQARQHGLWLFGGSIPLRSPDGRVFASLLVMDPHGHCRARYDKMHLFDVDLPGGEQYRESRTIAPGGQVVAVPTPWGVVGLSICYDLRFPELFRAYAGAEFLVVPSAFTAQTGAAHWYALLRARAIENQAFVLAADQGGRHANGRETFGGSTIVDSWGQVLVHLDQHPGVAVAECDLDGQQAQRRSLPVWQHRRL</sequence>
<proteinExistence type="predicted"/>
<accession>A0A059ZV74</accession>
<dbReference type="eggNOG" id="COG0388">
    <property type="taxonomic scope" value="Bacteria"/>
</dbReference>
<dbReference type="PROSITE" id="PS50263">
    <property type="entry name" value="CN_HYDROLASE"/>
    <property type="match status" value="1"/>
</dbReference>
<dbReference type="PANTHER" id="PTHR23088:SF27">
    <property type="entry name" value="DEAMINATED GLUTATHIONE AMIDASE"/>
    <property type="match status" value="1"/>
</dbReference>
<dbReference type="InterPro" id="IPR045254">
    <property type="entry name" value="Nit1/2_C-N_Hydrolase"/>
</dbReference>
<dbReference type="SUPFAM" id="SSF56317">
    <property type="entry name" value="Carbon-nitrogen hydrolase"/>
    <property type="match status" value="1"/>
</dbReference>
<reference evidence="3 4" key="1">
    <citation type="journal article" date="2009" name="J. Bacteriol.">
        <title>Draft genome sequence of the extremely acidophilic bacterium Acidithiobacillus caldus ATCC 51756 reveals metabolic versatility in the genus Acidithiobacillus.</title>
        <authorList>
            <person name="Valdes J."/>
            <person name="Quatrini R."/>
            <person name="Hallberg K."/>
            <person name="Dopson M."/>
            <person name="Valenzuela P.D."/>
            <person name="Holmes D.S."/>
        </authorList>
    </citation>
    <scope>NUCLEOTIDE SEQUENCE [LARGE SCALE GENOMIC DNA]</scope>
    <source>
        <strain evidence="4">ATCC 51756 / DSM 8584 / KU</strain>
    </source>
</reference>
<dbReference type="EMBL" id="CP005986">
    <property type="protein sequence ID" value="AIA55358.1"/>
    <property type="molecule type" value="Genomic_DNA"/>
</dbReference>
<gene>
    <name evidence="3" type="ORF">Acaty_c1492</name>
</gene>
<dbReference type="InterPro" id="IPR003010">
    <property type="entry name" value="C-N_Hydrolase"/>
</dbReference>
<dbReference type="GO" id="GO:0016811">
    <property type="term" value="F:hydrolase activity, acting on carbon-nitrogen (but not peptide) bonds, in linear amides"/>
    <property type="evidence" value="ECO:0007669"/>
    <property type="project" value="InterPro"/>
</dbReference>
<keyword evidence="1 3" id="KW-0378">Hydrolase</keyword>
<dbReference type="Pfam" id="PF00795">
    <property type="entry name" value="CN_hydrolase"/>
    <property type="match status" value="1"/>
</dbReference>
<dbReference type="InterPro" id="IPR036526">
    <property type="entry name" value="C-N_Hydrolase_sf"/>
</dbReference>
<feature type="domain" description="CN hydrolase" evidence="2">
    <location>
        <begin position="2"/>
        <end position="247"/>
    </location>
</feature>
<dbReference type="AlphaFoldDB" id="A0A059ZV74"/>
<dbReference type="HOGENOM" id="CLU_030130_1_2_6"/>
<protein>
    <submittedName>
        <fullName evidence="3">Putative amidohydrolase</fullName>
    </submittedName>
</protein>
<dbReference type="Proteomes" id="UP000005522">
    <property type="component" value="Chromosome"/>
</dbReference>
<dbReference type="RefSeq" id="WP_004872356.1">
    <property type="nucleotide sequence ID" value="NZ_CP005986.1"/>
</dbReference>
<evidence type="ECO:0000313" key="4">
    <source>
        <dbReference type="Proteomes" id="UP000005522"/>
    </source>
</evidence>
<name>A0A059ZV74_ACICK</name>
<dbReference type="KEGG" id="acz:Acaty_c1492"/>